<evidence type="ECO:0000256" key="2">
    <source>
        <dbReference type="ARBA" id="ARBA00022630"/>
    </source>
</evidence>
<evidence type="ECO:0000256" key="3">
    <source>
        <dbReference type="ARBA" id="ARBA00022827"/>
    </source>
</evidence>
<dbReference type="RefSeq" id="WP_145856343.1">
    <property type="nucleotide sequence ID" value="NZ_RPFW01000004.1"/>
</dbReference>
<dbReference type="Pfam" id="PF05199">
    <property type="entry name" value="GMC_oxred_C"/>
    <property type="match status" value="1"/>
</dbReference>
<dbReference type="OrthoDB" id="9798604at2"/>
<evidence type="ECO:0000313" key="8">
    <source>
        <dbReference type="Proteomes" id="UP000460272"/>
    </source>
</evidence>
<dbReference type="SUPFAM" id="SSF51905">
    <property type="entry name" value="FAD/NAD(P)-binding domain"/>
    <property type="match status" value="1"/>
</dbReference>
<dbReference type="PANTHER" id="PTHR46056">
    <property type="entry name" value="LONG-CHAIN-ALCOHOL OXIDASE"/>
    <property type="match status" value="1"/>
</dbReference>
<dbReference type="Pfam" id="PF00732">
    <property type="entry name" value="GMC_oxred_N"/>
    <property type="match status" value="1"/>
</dbReference>
<dbReference type="InterPro" id="IPR036188">
    <property type="entry name" value="FAD/NAD-bd_sf"/>
</dbReference>
<dbReference type="GO" id="GO:0016614">
    <property type="term" value="F:oxidoreductase activity, acting on CH-OH group of donors"/>
    <property type="evidence" value="ECO:0007669"/>
    <property type="project" value="InterPro"/>
</dbReference>
<evidence type="ECO:0000256" key="4">
    <source>
        <dbReference type="ARBA" id="ARBA00023002"/>
    </source>
</evidence>
<dbReference type="PANTHER" id="PTHR46056:SF12">
    <property type="entry name" value="LONG-CHAIN-ALCOHOL OXIDASE"/>
    <property type="match status" value="1"/>
</dbReference>
<dbReference type="Proteomes" id="UP000460272">
    <property type="component" value="Unassembled WGS sequence"/>
</dbReference>
<dbReference type="EMBL" id="RPFW01000004">
    <property type="protein sequence ID" value="TVZ03507.1"/>
    <property type="molecule type" value="Genomic_DNA"/>
</dbReference>
<keyword evidence="8" id="KW-1185">Reference proteome</keyword>
<dbReference type="Gene3D" id="3.50.50.60">
    <property type="entry name" value="FAD/NAD(P)-binding domain"/>
    <property type="match status" value="2"/>
</dbReference>
<evidence type="ECO:0000313" key="7">
    <source>
        <dbReference type="EMBL" id="TVZ03507.1"/>
    </source>
</evidence>
<gene>
    <name evidence="7" type="ORF">EAS64_24320</name>
</gene>
<dbReference type="InterPro" id="IPR007867">
    <property type="entry name" value="GMC_OxRtase_C"/>
</dbReference>
<organism evidence="7 8">
    <name type="scientific">Trebonia kvetii</name>
    <dbReference type="NCBI Taxonomy" id="2480626"/>
    <lineage>
        <taxon>Bacteria</taxon>
        <taxon>Bacillati</taxon>
        <taxon>Actinomycetota</taxon>
        <taxon>Actinomycetes</taxon>
        <taxon>Streptosporangiales</taxon>
        <taxon>Treboniaceae</taxon>
        <taxon>Trebonia</taxon>
    </lineage>
</organism>
<name>A0A6P2BXS3_9ACTN</name>
<evidence type="ECO:0000256" key="1">
    <source>
        <dbReference type="ARBA" id="ARBA00010790"/>
    </source>
</evidence>
<sequence length="534" mass="58792">MTTEHYDVIIIGTGAGGGTLAHKLAPSGKRILLLERGGYLPREPENWDSREVFIKDRYLSDEVWYDQDGEGFKPHQQYFVGGNTKFYGAILFRLRERDFGEIQHYGGLSPAWPISYPDLEPYYAEAEKLYLVHGRAGEDLTEPPRSGPFPYPPVSHEPRIQQLSDDFENAGHRAFHLPVGVDLNESDPEAGRCVRCDRFDGFPCLTDGKADAHVRCVRPALKRGNVTLLTHAKAERLVTDGSGRSITEVVVDRRGVRETYSADIVVVSCGAVNSAALLLKSASDQHPNGLANASDVVGRHYMAHINSGVIAISQTPNLTKFQKTLGINDYYWGADDSELPLGHIQMLGKSDRHILRGGAPWFAPGLALDYVAKHAIDFWITTEDLPHPANRVTVDRLGRIHLAKTYHNLEPHQRLLAKLKKLMGPLGCHDTTIPGWSILDKRIPLAGVAHQSGTVRFGDDPKTSALDVNCRCHDIDNLYVVDTSFFPSSSAVNPALTAMANALRVGDHLVQRLGAHVATVSEPASDGRLQEADS</sequence>
<keyword evidence="4" id="KW-0560">Oxidoreductase</keyword>
<feature type="domain" description="Glucose-methanol-choline oxidoreductase C-terminal" evidence="6">
    <location>
        <begin position="447"/>
        <end position="502"/>
    </location>
</feature>
<comment type="similarity">
    <text evidence="1">Belongs to the GMC oxidoreductase family.</text>
</comment>
<feature type="domain" description="Glucose-methanol-choline oxidoreductase N-terminal" evidence="5">
    <location>
        <begin position="196"/>
        <end position="304"/>
    </location>
</feature>
<keyword evidence="2" id="KW-0285">Flavoprotein</keyword>
<protein>
    <submittedName>
        <fullName evidence="7">GMC family oxidoreductase</fullName>
    </submittedName>
</protein>
<dbReference type="InterPro" id="IPR000172">
    <property type="entry name" value="GMC_OxRdtase_N"/>
</dbReference>
<comment type="caution">
    <text evidence="7">The sequence shown here is derived from an EMBL/GenBank/DDBJ whole genome shotgun (WGS) entry which is preliminary data.</text>
</comment>
<accession>A0A6P2BXS3</accession>
<evidence type="ECO:0000259" key="6">
    <source>
        <dbReference type="Pfam" id="PF05199"/>
    </source>
</evidence>
<evidence type="ECO:0000259" key="5">
    <source>
        <dbReference type="Pfam" id="PF00732"/>
    </source>
</evidence>
<dbReference type="GO" id="GO:0050660">
    <property type="term" value="F:flavin adenine dinucleotide binding"/>
    <property type="evidence" value="ECO:0007669"/>
    <property type="project" value="InterPro"/>
</dbReference>
<keyword evidence="3" id="KW-0274">FAD</keyword>
<dbReference type="AlphaFoldDB" id="A0A6P2BXS3"/>
<reference evidence="7 8" key="1">
    <citation type="submission" date="2018-11" db="EMBL/GenBank/DDBJ databases">
        <title>Trebonia kvetii gen.nov., sp.nov., a novel acidophilic actinobacterium, and proposal of the new actinobacterial family Treboniaceae fam. nov.</title>
        <authorList>
            <person name="Rapoport D."/>
            <person name="Sagova-Mareckova M."/>
            <person name="Sedlacek I."/>
            <person name="Provaznik J."/>
            <person name="Kralova S."/>
            <person name="Pavlinic D."/>
            <person name="Benes V."/>
            <person name="Kopecky J."/>
        </authorList>
    </citation>
    <scope>NUCLEOTIDE SEQUENCE [LARGE SCALE GENOMIC DNA]</scope>
    <source>
        <strain evidence="7 8">15Tr583</strain>
    </source>
</reference>
<proteinExistence type="inferred from homology"/>